<dbReference type="Proteomes" id="UP000638462">
    <property type="component" value="Unassembled WGS sequence"/>
</dbReference>
<dbReference type="RefSeq" id="WP_058584092.1">
    <property type="nucleotide sequence ID" value="NZ_BMIT01000007.1"/>
</dbReference>
<keyword evidence="2" id="KW-1185">Reference proteome</keyword>
<reference evidence="2" key="1">
    <citation type="journal article" date="2019" name="Int. J. Syst. Evol. Microbiol.">
        <title>The Global Catalogue of Microorganisms (GCM) 10K type strain sequencing project: providing services to taxonomists for standard genome sequencing and annotation.</title>
        <authorList>
            <consortium name="The Broad Institute Genomics Platform"/>
            <consortium name="The Broad Institute Genome Sequencing Center for Infectious Disease"/>
            <person name="Wu L."/>
            <person name="Ma J."/>
        </authorList>
    </citation>
    <scope>NUCLEOTIDE SEQUENCE [LARGE SCALE GENOMIC DNA]</scope>
    <source>
        <strain evidence="2">CGMCC 1.15394</strain>
    </source>
</reference>
<dbReference type="EMBL" id="BMIT01000007">
    <property type="protein sequence ID" value="GGE96236.1"/>
    <property type="molecule type" value="Genomic_DNA"/>
</dbReference>
<name>A0ABQ1TL27_9GAMM</name>
<organism evidence="1 2">
    <name type="scientific">Pseudoalteromonas gelatinilytica</name>
    <dbReference type="NCBI Taxonomy" id="1703256"/>
    <lineage>
        <taxon>Bacteria</taxon>
        <taxon>Pseudomonadati</taxon>
        <taxon>Pseudomonadota</taxon>
        <taxon>Gammaproteobacteria</taxon>
        <taxon>Alteromonadales</taxon>
        <taxon>Pseudoalteromonadaceae</taxon>
        <taxon>Pseudoalteromonas</taxon>
    </lineage>
</organism>
<evidence type="ECO:0000313" key="1">
    <source>
        <dbReference type="EMBL" id="GGE96236.1"/>
    </source>
</evidence>
<proteinExistence type="predicted"/>
<accession>A0ABQ1TL27</accession>
<evidence type="ECO:0008006" key="3">
    <source>
        <dbReference type="Google" id="ProtNLM"/>
    </source>
</evidence>
<evidence type="ECO:0000313" key="2">
    <source>
        <dbReference type="Proteomes" id="UP000638462"/>
    </source>
</evidence>
<comment type="caution">
    <text evidence="1">The sequence shown here is derived from an EMBL/GenBank/DDBJ whole genome shotgun (WGS) entry which is preliminary data.</text>
</comment>
<gene>
    <name evidence="1" type="ORF">GCM10008027_21620</name>
</gene>
<protein>
    <recommendedName>
        <fullName evidence="3">Orphan protein</fullName>
    </recommendedName>
</protein>
<sequence length="183" mass="20572">MKLINLISYVVTVNLLLASPITKSSEKEVFVKNIAPSLTTDGWCKGYEIFSFENKTTLEKKIYSESYCRNSEDSQAKVITLGPSISDEQVNYAMSLLMALGVIEGGFNRSSNKIEFDLSTLESKEPLQSMHELKHIHVELNQQCLLNRHFNVFAKLGNKTHLVEVITSGKTVKTIKTERVAID</sequence>